<organism evidence="5 6">
    <name type="scientific">Alloiococcus otitis ATCC 51267</name>
    <dbReference type="NCBI Taxonomy" id="883081"/>
    <lineage>
        <taxon>Bacteria</taxon>
        <taxon>Bacillati</taxon>
        <taxon>Bacillota</taxon>
        <taxon>Bacilli</taxon>
        <taxon>Lactobacillales</taxon>
        <taxon>Carnobacteriaceae</taxon>
        <taxon>Alloiococcus</taxon>
    </lineage>
</organism>
<proteinExistence type="predicted"/>
<keyword evidence="1" id="KW-0805">Transcription regulation</keyword>
<dbReference type="InterPro" id="IPR015927">
    <property type="entry name" value="Peptidase_S24_S26A/B/C"/>
</dbReference>
<keyword evidence="2" id="KW-0238">DNA-binding</keyword>
<evidence type="ECO:0000256" key="1">
    <source>
        <dbReference type="ARBA" id="ARBA00023015"/>
    </source>
</evidence>
<dbReference type="Gene3D" id="2.10.109.10">
    <property type="entry name" value="Umud Fragment, subunit A"/>
    <property type="match status" value="1"/>
</dbReference>
<dbReference type="SUPFAM" id="SSF47413">
    <property type="entry name" value="lambda repressor-like DNA-binding domains"/>
    <property type="match status" value="1"/>
</dbReference>
<dbReference type="InterPro" id="IPR001387">
    <property type="entry name" value="Cro/C1-type_HTH"/>
</dbReference>
<dbReference type="CDD" id="cd00093">
    <property type="entry name" value="HTH_XRE"/>
    <property type="match status" value="1"/>
</dbReference>
<dbReference type="RefSeq" id="WP_003778631.1">
    <property type="nucleotide sequence ID" value="NZ_JH992960.1"/>
</dbReference>
<dbReference type="InterPro" id="IPR039418">
    <property type="entry name" value="LexA-like"/>
</dbReference>
<keyword evidence="3" id="KW-0804">Transcription</keyword>
<comment type="caution">
    <text evidence="5">The sequence shown here is derived from an EMBL/GenBank/DDBJ whole genome shotgun (WGS) entry which is preliminary data.</text>
</comment>
<sequence length="227" mass="26036">MNDVGGRIKELRTGRDFSQTELAHKMGYKNYTTITKWESNNSLPRGKELKMLAELFNVTTDYILGLSDEKYPVDDSISSIYSQLNPDRQKKAYRYTQDLLDEQNSLHEVQTIYVISKLSAGTGIIDLDPEDGEYMEVKGHVPKHDLAFEVAGDSMNPLFEDKEIVYIERTSDVRSGQIIAVQINEEAYIKKAYKEDDHLRLVSLNAKYEDIYADENDDIRVIGRVLL</sequence>
<evidence type="ECO:0000256" key="2">
    <source>
        <dbReference type="ARBA" id="ARBA00023125"/>
    </source>
</evidence>
<evidence type="ECO:0000256" key="3">
    <source>
        <dbReference type="ARBA" id="ARBA00023163"/>
    </source>
</evidence>
<dbReference type="Pfam" id="PF00717">
    <property type="entry name" value="Peptidase_S24"/>
    <property type="match status" value="1"/>
</dbReference>
<accession>K9E8Y2</accession>
<dbReference type="CDD" id="cd06529">
    <property type="entry name" value="S24_LexA-like"/>
    <property type="match status" value="1"/>
</dbReference>
<gene>
    <name evidence="5" type="ORF">HMPREF9698_01490</name>
</gene>
<dbReference type="MEROPS" id="S24.005"/>
<keyword evidence="6" id="KW-1185">Reference proteome</keyword>
<evidence type="ECO:0000313" key="6">
    <source>
        <dbReference type="Proteomes" id="UP000009875"/>
    </source>
</evidence>
<dbReference type="Pfam" id="PF01381">
    <property type="entry name" value="HTH_3"/>
    <property type="match status" value="1"/>
</dbReference>
<dbReference type="HOGENOM" id="CLU_066192_1_1_9"/>
<dbReference type="eggNOG" id="COG1396">
    <property type="taxonomic scope" value="Bacteria"/>
</dbReference>
<evidence type="ECO:0000259" key="4">
    <source>
        <dbReference type="PROSITE" id="PS50943"/>
    </source>
</evidence>
<dbReference type="PANTHER" id="PTHR40661:SF1">
    <property type="entry name" value="HTH CRO_C1-TYPE DOMAIN-CONTAINING PROTEIN"/>
    <property type="match status" value="1"/>
</dbReference>
<dbReference type="AlphaFoldDB" id="K9E8Y2"/>
<dbReference type="PATRIC" id="fig|883081.3.peg.1331"/>
<dbReference type="PANTHER" id="PTHR40661">
    <property type="match status" value="1"/>
</dbReference>
<dbReference type="eggNOG" id="COG2932">
    <property type="taxonomic scope" value="Bacteria"/>
</dbReference>
<name>K9E8Y2_9LACT</name>
<feature type="domain" description="HTH cro/C1-type" evidence="4">
    <location>
        <begin position="8"/>
        <end position="63"/>
    </location>
</feature>
<dbReference type="EMBL" id="AGXA01000024">
    <property type="protein sequence ID" value="EKU93148.1"/>
    <property type="molecule type" value="Genomic_DNA"/>
</dbReference>
<evidence type="ECO:0000313" key="5">
    <source>
        <dbReference type="EMBL" id="EKU93148.1"/>
    </source>
</evidence>
<dbReference type="SMART" id="SM00530">
    <property type="entry name" value="HTH_XRE"/>
    <property type="match status" value="1"/>
</dbReference>
<dbReference type="InterPro" id="IPR036286">
    <property type="entry name" value="LexA/Signal_pep-like_sf"/>
</dbReference>
<dbReference type="InterPro" id="IPR010982">
    <property type="entry name" value="Lambda_DNA-bd_dom_sf"/>
</dbReference>
<dbReference type="Proteomes" id="UP000009875">
    <property type="component" value="Unassembled WGS sequence"/>
</dbReference>
<protein>
    <recommendedName>
        <fullName evidence="4">HTH cro/C1-type domain-containing protein</fullName>
    </recommendedName>
</protein>
<dbReference type="STRING" id="883081.HMPREF9698_01490"/>
<dbReference type="SUPFAM" id="SSF51306">
    <property type="entry name" value="LexA/Signal peptidase"/>
    <property type="match status" value="1"/>
</dbReference>
<dbReference type="GO" id="GO:0003677">
    <property type="term" value="F:DNA binding"/>
    <property type="evidence" value="ECO:0007669"/>
    <property type="project" value="UniProtKB-KW"/>
</dbReference>
<dbReference type="OrthoDB" id="2157205at2"/>
<reference evidence="5 6" key="1">
    <citation type="submission" date="2012-09" db="EMBL/GenBank/DDBJ databases">
        <title>The Genome Sequence of Alloiococcus otitis ATCC 51267.</title>
        <authorList>
            <consortium name="The Broad Institute Genome Sequencing Platform"/>
            <person name="Earl A."/>
            <person name="Ward D."/>
            <person name="Feldgarden M."/>
            <person name="Gevers D."/>
            <person name="Huys G."/>
            <person name="Walker B."/>
            <person name="Young S.K."/>
            <person name="Zeng Q."/>
            <person name="Gargeya S."/>
            <person name="Fitzgerald M."/>
            <person name="Haas B."/>
            <person name="Abouelleil A."/>
            <person name="Alvarado L."/>
            <person name="Arachchi H.M."/>
            <person name="Berlin A.M."/>
            <person name="Chapman S.B."/>
            <person name="Goldberg J."/>
            <person name="Griggs A."/>
            <person name="Gujja S."/>
            <person name="Hansen M."/>
            <person name="Howarth C."/>
            <person name="Imamovic A."/>
            <person name="Larimer J."/>
            <person name="McCowen C."/>
            <person name="Montmayeur A."/>
            <person name="Murphy C."/>
            <person name="Neiman D."/>
            <person name="Pearson M."/>
            <person name="Priest M."/>
            <person name="Roberts A."/>
            <person name="Saif S."/>
            <person name="Shea T."/>
            <person name="Sisk P."/>
            <person name="Sykes S."/>
            <person name="Wortman J."/>
            <person name="Nusbaum C."/>
            <person name="Birren B."/>
        </authorList>
    </citation>
    <scope>NUCLEOTIDE SEQUENCE [LARGE SCALE GENOMIC DNA]</scope>
    <source>
        <strain evidence="5 6">ATCC 51267</strain>
    </source>
</reference>
<dbReference type="PROSITE" id="PS50943">
    <property type="entry name" value="HTH_CROC1"/>
    <property type="match status" value="1"/>
</dbReference>
<dbReference type="Gene3D" id="1.10.260.40">
    <property type="entry name" value="lambda repressor-like DNA-binding domains"/>
    <property type="match status" value="1"/>
</dbReference>